<proteinExistence type="predicted"/>
<dbReference type="AlphaFoldDB" id="A0A382Z3U2"/>
<dbReference type="GO" id="GO:0055052">
    <property type="term" value="C:ATP-binding cassette (ABC) transporter complex, substrate-binding subunit-containing"/>
    <property type="evidence" value="ECO:0007669"/>
    <property type="project" value="TreeGrafter"/>
</dbReference>
<sequence length="126" mass="13889">MKKAWIAESPAVDGINLELKEGELASILGPSGCGKSITLLMLAGIYAPTSGEILFDGEIVNDVEARDRNVGIVFQSYALYPNMSVLNNILFPLRFKKLPKNVAEKEARNIAELVMIEDLLERRPSQ</sequence>
<dbReference type="Pfam" id="PF00005">
    <property type="entry name" value="ABC_tran"/>
    <property type="match status" value="1"/>
</dbReference>
<dbReference type="GO" id="GO:0016887">
    <property type="term" value="F:ATP hydrolysis activity"/>
    <property type="evidence" value="ECO:0007669"/>
    <property type="project" value="InterPro"/>
</dbReference>
<accession>A0A382Z3U2</accession>
<dbReference type="GO" id="GO:0005524">
    <property type="term" value="F:ATP binding"/>
    <property type="evidence" value="ECO:0007669"/>
    <property type="project" value="InterPro"/>
</dbReference>
<evidence type="ECO:0000313" key="2">
    <source>
        <dbReference type="EMBL" id="SVD90197.1"/>
    </source>
</evidence>
<dbReference type="Gene3D" id="3.40.50.300">
    <property type="entry name" value="P-loop containing nucleotide triphosphate hydrolases"/>
    <property type="match status" value="1"/>
</dbReference>
<feature type="domain" description="ABC transporter" evidence="1">
    <location>
        <begin position="13"/>
        <end position="124"/>
    </location>
</feature>
<protein>
    <recommendedName>
        <fullName evidence="1">ABC transporter domain-containing protein</fullName>
    </recommendedName>
</protein>
<dbReference type="InterPro" id="IPR027417">
    <property type="entry name" value="P-loop_NTPase"/>
</dbReference>
<feature type="non-terminal residue" evidence="2">
    <location>
        <position position="126"/>
    </location>
</feature>
<dbReference type="SUPFAM" id="SSF52540">
    <property type="entry name" value="P-loop containing nucleoside triphosphate hydrolases"/>
    <property type="match status" value="1"/>
</dbReference>
<dbReference type="InterPro" id="IPR003439">
    <property type="entry name" value="ABC_transporter-like_ATP-bd"/>
</dbReference>
<dbReference type="InterPro" id="IPR047641">
    <property type="entry name" value="ABC_transpr_MalK/UgpC-like"/>
</dbReference>
<gene>
    <name evidence="2" type="ORF">METZ01_LOCUS443051</name>
</gene>
<evidence type="ECO:0000259" key="1">
    <source>
        <dbReference type="Pfam" id="PF00005"/>
    </source>
</evidence>
<reference evidence="2" key="1">
    <citation type="submission" date="2018-05" db="EMBL/GenBank/DDBJ databases">
        <authorList>
            <person name="Lanie J.A."/>
            <person name="Ng W.-L."/>
            <person name="Kazmierczak K.M."/>
            <person name="Andrzejewski T.M."/>
            <person name="Davidsen T.M."/>
            <person name="Wayne K.J."/>
            <person name="Tettelin H."/>
            <person name="Glass J.I."/>
            <person name="Rusch D."/>
            <person name="Podicherti R."/>
            <person name="Tsui H.-C.T."/>
            <person name="Winkler M.E."/>
        </authorList>
    </citation>
    <scope>NUCLEOTIDE SEQUENCE</scope>
</reference>
<organism evidence="2">
    <name type="scientific">marine metagenome</name>
    <dbReference type="NCBI Taxonomy" id="408172"/>
    <lineage>
        <taxon>unclassified sequences</taxon>
        <taxon>metagenomes</taxon>
        <taxon>ecological metagenomes</taxon>
    </lineage>
</organism>
<dbReference type="PANTHER" id="PTHR43875:SF1">
    <property type="entry name" value="OSMOPROTECTIVE COMPOUNDS UPTAKE ATP-BINDING PROTEIN GGTA"/>
    <property type="match status" value="1"/>
</dbReference>
<name>A0A382Z3U2_9ZZZZ</name>
<dbReference type="EMBL" id="UINC01180816">
    <property type="protein sequence ID" value="SVD90197.1"/>
    <property type="molecule type" value="Genomic_DNA"/>
</dbReference>
<dbReference type="PANTHER" id="PTHR43875">
    <property type="entry name" value="MALTODEXTRIN IMPORT ATP-BINDING PROTEIN MSMX"/>
    <property type="match status" value="1"/>
</dbReference>